<dbReference type="Proteomes" id="UP000683507">
    <property type="component" value="Chromosome"/>
</dbReference>
<dbReference type="EMBL" id="OU015584">
    <property type="protein sequence ID" value="CAG5087356.1"/>
    <property type="molecule type" value="Genomic_DNA"/>
</dbReference>
<evidence type="ECO:0000313" key="2">
    <source>
        <dbReference type="EMBL" id="CAG5087356.1"/>
    </source>
</evidence>
<name>A0A916NKC9_9FLAO</name>
<keyword evidence="2" id="KW-0378">Hydrolase</keyword>
<dbReference type="InterPro" id="IPR003769">
    <property type="entry name" value="ClpS_core"/>
</dbReference>
<dbReference type="AlphaFoldDB" id="A0A916NKC9"/>
<organism evidence="2 3">
    <name type="scientific">Parvicella tangerina</name>
    <dbReference type="NCBI Taxonomy" id="2829795"/>
    <lineage>
        <taxon>Bacteria</taxon>
        <taxon>Pseudomonadati</taxon>
        <taxon>Bacteroidota</taxon>
        <taxon>Flavobacteriia</taxon>
        <taxon>Flavobacteriales</taxon>
        <taxon>Parvicellaceae</taxon>
        <taxon>Parvicella</taxon>
    </lineage>
</organism>
<dbReference type="GO" id="GO:0008233">
    <property type="term" value="F:peptidase activity"/>
    <property type="evidence" value="ECO:0007669"/>
    <property type="project" value="UniProtKB-KW"/>
</dbReference>
<evidence type="ECO:0000313" key="3">
    <source>
        <dbReference type="Proteomes" id="UP000683507"/>
    </source>
</evidence>
<reference evidence="2" key="1">
    <citation type="submission" date="2021-04" db="EMBL/GenBank/DDBJ databases">
        <authorList>
            <person name="Rodrigo-Torres L."/>
            <person name="Arahal R. D."/>
            <person name="Lucena T."/>
        </authorList>
    </citation>
    <scope>NUCLEOTIDE SEQUENCE</scope>
    <source>
        <strain evidence="2">AS29M-1</strain>
    </source>
</reference>
<proteinExistence type="predicted"/>
<keyword evidence="3" id="KW-1185">Reference proteome</keyword>
<dbReference type="InterPro" id="IPR014719">
    <property type="entry name" value="Ribosomal_bL12_C/ClpS-like"/>
</dbReference>
<evidence type="ECO:0000259" key="1">
    <source>
        <dbReference type="Pfam" id="PF02617"/>
    </source>
</evidence>
<dbReference type="SUPFAM" id="SSF54736">
    <property type="entry name" value="ClpS-like"/>
    <property type="match status" value="1"/>
</dbReference>
<sequence length="91" mass="10490">MSVIEKTQEIAEVEELLVDQFDLMLYNDDVNTFDHVINQLVKYCDHNVIQAEQCAYIVHHNGKCQVKHGEYDKLKPICEALLEKGLSAKIE</sequence>
<dbReference type="RefSeq" id="WP_258543635.1">
    <property type="nucleotide sequence ID" value="NZ_OU015584.1"/>
</dbReference>
<accession>A0A916NKC9</accession>
<dbReference type="KEGG" id="ptan:CRYO30217_03461"/>
<feature type="domain" description="Adaptor protein ClpS core" evidence="1">
    <location>
        <begin position="19"/>
        <end position="83"/>
    </location>
</feature>
<protein>
    <submittedName>
        <fullName evidence="2">ATP-dependent Clp protease adapter protein ClpS</fullName>
    </submittedName>
</protein>
<dbReference type="GO" id="GO:0030163">
    <property type="term" value="P:protein catabolic process"/>
    <property type="evidence" value="ECO:0007669"/>
    <property type="project" value="InterPro"/>
</dbReference>
<dbReference type="GO" id="GO:0006508">
    <property type="term" value="P:proteolysis"/>
    <property type="evidence" value="ECO:0007669"/>
    <property type="project" value="UniProtKB-KW"/>
</dbReference>
<gene>
    <name evidence="2" type="primary">clpS</name>
    <name evidence="2" type="ORF">CRYO30217_03461</name>
</gene>
<dbReference type="Pfam" id="PF02617">
    <property type="entry name" value="ClpS"/>
    <property type="match status" value="1"/>
</dbReference>
<keyword evidence="2" id="KW-0645">Protease</keyword>
<dbReference type="Gene3D" id="3.30.1390.10">
    <property type="match status" value="1"/>
</dbReference>